<comment type="caution">
    <text evidence="2">The sequence shown here is derived from an EMBL/GenBank/DDBJ whole genome shotgun (WGS) entry which is preliminary data.</text>
</comment>
<protein>
    <submittedName>
        <fullName evidence="2">Type III secretion system protein PrgH</fullName>
    </submittedName>
</protein>
<dbReference type="EMBL" id="RKOR01000047">
    <property type="protein sequence ID" value="ROY47050.1"/>
    <property type="molecule type" value="Genomic_DNA"/>
</dbReference>
<evidence type="ECO:0000313" key="3">
    <source>
        <dbReference type="Proteomes" id="UP000275941"/>
    </source>
</evidence>
<feature type="transmembrane region" description="Helical" evidence="1">
    <location>
        <begin position="67"/>
        <end position="89"/>
    </location>
</feature>
<feature type="transmembrane region" description="Helical" evidence="1">
    <location>
        <begin position="189"/>
        <end position="211"/>
    </location>
</feature>
<name>A0A3N3FDK8_ENTFL</name>
<dbReference type="OrthoDB" id="2215210at2"/>
<feature type="transmembrane region" description="Helical" evidence="1">
    <location>
        <begin position="231"/>
        <end position="253"/>
    </location>
</feature>
<reference evidence="2 3" key="1">
    <citation type="submission" date="2018-10" db="EMBL/GenBank/DDBJ databases">
        <title>Genotypes and phenotypes of Enterococci isolated from broiler chickens.</title>
        <authorList>
            <person name="Muhammad A.R."/>
            <person name="Diarra M.S."/>
        </authorList>
    </citation>
    <scope>NUCLEOTIDE SEQUENCE [LARGE SCALE GENOMIC DNA]</scope>
    <source>
        <strain evidence="2 3">P7 C A21</strain>
    </source>
</reference>
<sequence>MNIPKGTTDQLFKSLAEYNPATNEAMSKIAKVLVPLGIAILGILFMIELSNTQKKFQSEDGGMTIELLTNIALKYVIAYVCIMGSGYIIDGIVWFTIQAAKWINSIVTATGTSEAIPQVGKVSWWAKPIVGLFEVFAYLALWLSSVITKILIFLRGVQLYMIKALAPLFVAFFVHDELRSIAMGYMKQIMAYALQGALLVLLMGLIPILTANDYLSFASFDGGIWANASAFVLNIMTYCALILKYVAVIILLVGSQGFAKRLVGAM</sequence>
<accession>A0A3N3FDK8</accession>
<proteinExistence type="predicted"/>
<evidence type="ECO:0000313" key="2">
    <source>
        <dbReference type="EMBL" id="ROY47050.1"/>
    </source>
</evidence>
<evidence type="ECO:0000256" key="1">
    <source>
        <dbReference type="SAM" id="Phobius"/>
    </source>
</evidence>
<dbReference type="Proteomes" id="UP000275941">
    <property type="component" value="Unassembled WGS sequence"/>
</dbReference>
<keyword evidence="1" id="KW-0472">Membrane</keyword>
<gene>
    <name evidence="2" type="ORF">EGW70_13130</name>
</gene>
<keyword evidence="1" id="KW-0812">Transmembrane</keyword>
<dbReference type="RefSeq" id="WP_002405102.1">
    <property type="nucleotide sequence ID" value="NZ_JAREWA010000011.1"/>
</dbReference>
<keyword evidence="1" id="KW-1133">Transmembrane helix</keyword>
<dbReference type="AlphaFoldDB" id="A0A3N3FDK8"/>
<feature type="transmembrane region" description="Helical" evidence="1">
    <location>
        <begin position="29"/>
        <end position="47"/>
    </location>
</feature>
<feature type="transmembrane region" description="Helical" evidence="1">
    <location>
        <begin position="135"/>
        <end position="154"/>
    </location>
</feature>
<organism evidence="2 3">
    <name type="scientific">Enterococcus faecalis</name>
    <name type="common">Streptococcus faecalis</name>
    <dbReference type="NCBI Taxonomy" id="1351"/>
    <lineage>
        <taxon>Bacteria</taxon>
        <taxon>Bacillati</taxon>
        <taxon>Bacillota</taxon>
        <taxon>Bacilli</taxon>
        <taxon>Lactobacillales</taxon>
        <taxon>Enterococcaceae</taxon>
        <taxon>Enterococcus</taxon>
    </lineage>
</organism>